<reference evidence="1 2" key="1">
    <citation type="submission" date="2017-01" db="EMBL/GenBank/DDBJ databases">
        <title>The cable genome- insights into the physiology and evolution of filamentous bacteria capable of sulfide oxidation via long distance electron transfer.</title>
        <authorList>
            <person name="Schreiber L."/>
            <person name="Bjerg J.T."/>
            <person name="Boggild A."/>
            <person name="Van De Vossenberg J."/>
            <person name="Meysman F."/>
            <person name="Nielsen L.P."/>
            <person name="Schramm A."/>
            <person name="Kjeldsen K.U."/>
        </authorList>
    </citation>
    <scope>NUCLEOTIDE SEQUENCE [LARGE SCALE GENOMIC DNA]</scope>
    <source>
        <strain evidence="1">MCF</strain>
    </source>
</reference>
<sequence>MSNLLIVESCNDEFFINRLLQVLNLSSEIKVGSPVCHIDEYQCLNGLSETLLSNKLKEIEIEIEKRGIEKIGILLDADKDGIESKLHLLNNVLKKIDSTICIENVNQWVYSHILDVRISCHVLNVDGHGELETLLRKIKSNNSTFADCLHSWRECLSEHAEAISDKEFDKFWVNIYQRYDTCAKKEKKQAARKCSFKASLQKDIWDFSSCYLDSLKRFLLSFV</sequence>
<dbReference type="Pfam" id="PF11536">
    <property type="entry name" value="DUF3226"/>
    <property type="match status" value="1"/>
</dbReference>
<keyword evidence="2" id="KW-1185">Reference proteome</keyword>
<dbReference type="EMBL" id="MTKO01000122">
    <property type="protein sequence ID" value="RWX43353.1"/>
    <property type="molecule type" value="Genomic_DNA"/>
</dbReference>
<evidence type="ECO:0000313" key="2">
    <source>
        <dbReference type="Proteomes" id="UP000287853"/>
    </source>
</evidence>
<accession>A0A3S3SIB4</accession>
<dbReference type="InterPro" id="IPR024508">
    <property type="entry name" value="DUF3226"/>
</dbReference>
<dbReference type="Proteomes" id="UP000287853">
    <property type="component" value="Unassembled WGS sequence"/>
</dbReference>
<proteinExistence type="predicted"/>
<protein>
    <recommendedName>
        <fullName evidence="3">DUF4276 family protein</fullName>
    </recommendedName>
</protein>
<evidence type="ECO:0000313" key="1">
    <source>
        <dbReference type="EMBL" id="RWX43353.1"/>
    </source>
</evidence>
<name>A0A3S3SIB4_9BACT</name>
<evidence type="ECO:0008006" key="3">
    <source>
        <dbReference type="Google" id="ProtNLM"/>
    </source>
</evidence>
<comment type="caution">
    <text evidence="1">The sequence shown here is derived from an EMBL/GenBank/DDBJ whole genome shotgun (WGS) entry which is preliminary data.</text>
</comment>
<dbReference type="AlphaFoldDB" id="A0A3S3SIB4"/>
<organism evidence="1 2">
    <name type="scientific">Candidatus Electrothrix aarhusensis</name>
    <dbReference type="NCBI Taxonomy" id="1859131"/>
    <lineage>
        <taxon>Bacteria</taxon>
        <taxon>Pseudomonadati</taxon>
        <taxon>Thermodesulfobacteriota</taxon>
        <taxon>Desulfobulbia</taxon>
        <taxon>Desulfobulbales</taxon>
        <taxon>Desulfobulbaceae</taxon>
        <taxon>Candidatus Electrothrix</taxon>
    </lineage>
</organism>
<gene>
    <name evidence="1" type="ORF">H206_02770</name>
</gene>